<dbReference type="EMBL" id="MN988532">
    <property type="protein sequence ID" value="QIG73573.1"/>
    <property type="molecule type" value="Genomic_DNA"/>
</dbReference>
<dbReference type="GO" id="GO:0004519">
    <property type="term" value="F:endonuclease activity"/>
    <property type="evidence" value="ECO:0007669"/>
    <property type="project" value="UniProtKB-KW"/>
</dbReference>
<accession>A0A7S5R9S1</accession>
<keyword evidence="4" id="KW-1185">Reference proteome</keyword>
<reference evidence="3 4" key="1">
    <citation type="submission" date="2020-01" db="EMBL/GenBank/DDBJ databases">
        <title>Patterns of diversity and host range of bacteriophage communities associated with bean-nodulatin bacteria.</title>
        <authorList>
            <person name="Vann Cauwenberghe J."/>
            <person name="Santamaria R.I."/>
            <person name="Bustos P."/>
            <person name="Juarez S."/>
            <person name="Gonzalez V."/>
        </authorList>
    </citation>
    <scope>NUCLEOTIDE SEQUENCE [LARGE SCALE GENOMIC DNA]</scope>
    <source>
        <strain evidence="4">RHph</strain>
    </source>
</reference>
<feature type="domain" description="Nuclease associated modular" evidence="2">
    <location>
        <begin position="113"/>
        <end position="129"/>
    </location>
</feature>
<evidence type="ECO:0000313" key="3">
    <source>
        <dbReference type="EMBL" id="QIG73573.1"/>
    </source>
</evidence>
<sequence length="272" mass="31383">MLYCTYLTIYSGDKLPRRYIGSSSVRKVQNGYNGSVKSGYYKPIYDLEQKINKHLFKTRILSYHETFLEAATREKEIQLKYQAHKSQLYYNMAVAAPNGCFGRDVAGEKHPMFGKHHSESSRKRISESNRLAYEEGRAVSPFSAMDFNGESNPFFGRKHSEETKKQMSESRAEYFANGGVSSTLGKPVPEERKKRIGETYKRRRTEGSIKTPRYLRGEEHPNFGKETSEEIRNKLRKPKDPSTWKTCPHCERSIGPGPYGRFHGDKCKDRLI</sequence>
<dbReference type="InterPro" id="IPR003611">
    <property type="entry name" value="NUMOD3"/>
</dbReference>
<dbReference type="GO" id="GO:0003677">
    <property type="term" value="F:DNA binding"/>
    <property type="evidence" value="ECO:0007669"/>
    <property type="project" value="InterPro"/>
</dbReference>
<keyword evidence="3" id="KW-0540">Nuclease</keyword>
<feature type="domain" description="Nuclease associated modular" evidence="2">
    <location>
        <begin position="184"/>
        <end position="200"/>
    </location>
</feature>
<feature type="domain" description="Nuclease associated modular" evidence="2">
    <location>
        <begin position="155"/>
        <end position="171"/>
    </location>
</feature>
<protein>
    <submittedName>
        <fullName evidence="3">Putative homing endonuclease protein</fullName>
    </submittedName>
</protein>
<proteinExistence type="predicted"/>
<gene>
    <name evidence="3" type="ORF">EVC04_136</name>
</gene>
<evidence type="ECO:0000256" key="1">
    <source>
        <dbReference type="SAM" id="MobiDB-lite"/>
    </source>
</evidence>
<evidence type="ECO:0000313" key="4">
    <source>
        <dbReference type="Proteomes" id="UP000615696"/>
    </source>
</evidence>
<organism evidence="3 4">
    <name type="scientific">Rhizobium phage RHph_I1_9</name>
    <dbReference type="NCBI Taxonomy" id="2509729"/>
    <lineage>
        <taxon>Viruses</taxon>
        <taxon>Duplodnaviria</taxon>
        <taxon>Heunggongvirae</taxon>
        <taxon>Uroviricota</taxon>
        <taxon>Caudoviricetes</taxon>
        <taxon>Pootjesviridae</taxon>
        <taxon>Staniewskivirinae</taxon>
        <taxon>Trinifflemingvirus</taxon>
        <taxon>Trinifflemingvirus I19</taxon>
    </lineage>
</organism>
<dbReference type="Pfam" id="PF07460">
    <property type="entry name" value="NUMOD3"/>
    <property type="match status" value="3"/>
</dbReference>
<dbReference type="Proteomes" id="UP000615696">
    <property type="component" value="Segment"/>
</dbReference>
<keyword evidence="3" id="KW-0378">Hydrolase</keyword>
<dbReference type="SUPFAM" id="SSF64496">
    <property type="entry name" value="DNA-binding domain of intron-encoded endonucleases"/>
    <property type="match status" value="2"/>
</dbReference>
<dbReference type="SMART" id="SM00496">
    <property type="entry name" value="IENR2"/>
    <property type="match status" value="4"/>
</dbReference>
<name>A0A7S5R9S1_9CAUD</name>
<feature type="region of interest" description="Disordered" evidence="1">
    <location>
        <begin position="215"/>
        <end position="246"/>
    </location>
</feature>
<feature type="domain" description="Nuclease associated modular" evidence="2">
    <location>
        <begin position="223"/>
        <end position="239"/>
    </location>
</feature>
<evidence type="ECO:0000259" key="2">
    <source>
        <dbReference type="SMART" id="SM00496"/>
    </source>
</evidence>
<keyword evidence="3" id="KW-0255">Endonuclease</keyword>